<dbReference type="Pfam" id="PF14592">
    <property type="entry name" value="Chondroitinas_B"/>
    <property type="match status" value="1"/>
</dbReference>
<dbReference type="AlphaFoldDB" id="A0A1B7YXJ1"/>
<comment type="caution">
    <text evidence="1">The sequence shown here is derived from an EMBL/GenBank/DDBJ whole genome shotgun (WGS) entry which is preliminary data.</text>
</comment>
<dbReference type="Proteomes" id="UP000092164">
    <property type="component" value="Unassembled WGS sequence"/>
</dbReference>
<protein>
    <submittedName>
        <fullName evidence="1">Alginate lyase</fullName>
    </submittedName>
</protein>
<proteinExistence type="predicted"/>
<sequence>MKKYFFLISSIFLFFSCDDNSKHENITVKDITELNAAIAKSAPGDEIVMANGDWKDVKIKFVGYGNEQKPITLRAETPGKVLITGSSNLKLSGEYLIVDGLHFTNGSSPSEAVIDFGISQDSVANHCKVTNSVILDFNKSQRNETDLWVLFKGRHNELDHCYIAGKSNRGPTVRIDLAGNNSIKNYHKITNNYFGPRPPKGGPSAETIQLGNSFTSMAPSYTLVANNFFDHCNGEVEVISSKTNFNEFRNNVFYKSEGSLVTRHGNYCIIDGNVFIGDENSEQIGGIRLIGTGHWVTNNYFYNLNGKTFRSPLAVMNGIPKSPLNRYLQVTDVVVANNSWVNCVSPWQFGVGTNVDQKDILPASEIRSARPIRTIVANNLIYNDKGDNQPIIALDSIDGINFESNIINNQGVIFNTVKGLTQKDFSMSVAEGDVLMPEKSLSDFTQYKGFEFDQIKFDLFGNSRAKNNLVGAVIGTPVNKKDMMDVSQYGPAWFNSKSINDITSKTHTANSVAELTKAVLAANNGDTIVLSGTQYILSSSLKINKTLTITASNIATKAIIKYTGTSKTAAFEMNPKGKLTLKGIQLIGEKEQYAFASLSENMSSLYNLTVIDSEILDFDFVLKAYKLSFSEYITFKSTLIKNCTNGIEMSEETDDRGEYNAENIFIDNCHFENVSKNVIDYYRGGYDESTVGGNLIVTNSTFTNCGAKEEDGVLLNTYGIINVKLADNKFVNNPVKIVARLWGAKNNTHYNNEITNSGEIIVQENLPLKLMY</sequence>
<organism evidence="1 2">
    <name type="scientific">Maribacter hydrothermalis</name>
    <dbReference type="NCBI Taxonomy" id="1836467"/>
    <lineage>
        <taxon>Bacteria</taxon>
        <taxon>Pseudomonadati</taxon>
        <taxon>Bacteroidota</taxon>
        <taxon>Flavobacteriia</taxon>
        <taxon>Flavobacteriales</taxon>
        <taxon>Flavobacteriaceae</taxon>
        <taxon>Maribacter</taxon>
    </lineage>
</organism>
<dbReference type="OrthoDB" id="6475864at2"/>
<dbReference type="KEGG" id="mart:BTR34_05350"/>
<dbReference type="InterPro" id="IPR012334">
    <property type="entry name" value="Pectin_lyas_fold"/>
</dbReference>
<dbReference type="GO" id="GO:0016829">
    <property type="term" value="F:lyase activity"/>
    <property type="evidence" value="ECO:0007669"/>
    <property type="project" value="UniProtKB-KW"/>
</dbReference>
<dbReference type="PROSITE" id="PS51257">
    <property type="entry name" value="PROKAR_LIPOPROTEIN"/>
    <property type="match status" value="1"/>
</dbReference>
<gene>
    <name evidence="1" type="ORF">A9200_11580</name>
</gene>
<reference evidence="2" key="1">
    <citation type="submission" date="2016-06" db="EMBL/GenBank/DDBJ databases">
        <authorList>
            <person name="Zhan P."/>
        </authorList>
    </citation>
    <scope>NUCLEOTIDE SEQUENCE [LARGE SCALE GENOMIC DNA]</scope>
    <source>
        <strain evidence="2">T28</strain>
    </source>
</reference>
<dbReference type="InterPro" id="IPR039513">
    <property type="entry name" value="PL-6"/>
</dbReference>
<dbReference type="Gene3D" id="2.160.20.10">
    <property type="entry name" value="Single-stranded right-handed beta-helix, Pectin lyase-like"/>
    <property type="match status" value="2"/>
</dbReference>
<dbReference type="EMBL" id="LZFP01000052">
    <property type="protein sequence ID" value="OBR35205.1"/>
    <property type="molecule type" value="Genomic_DNA"/>
</dbReference>
<keyword evidence="1" id="KW-0456">Lyase</keyword>
<dbReference type="RefSeq" id="WP_068487184.1">
    <property type="nucleotide sequence ID" value="NZ_CP018760.1"/>
</dbReference>
<accession>A0A1B7YXJ1</accession>
<dbReference type="SUPFAM" id="SSF51126">
    <property type="entry name" value="Pectin lyase-like"/>
    <property type="match status" value="2"/>
</dbReference>
<dbReference type="STRING" id="1836467.BTR34_05350"/>
<dbReference type="InterPro" id="IPR011050">
    <property type="entry name" value="Pectin_lyase_fold/virulence"/>
</dbReference>
<name>A0A1B7YXJ1_9FLAO</name>
<dbReference type="InterPro" id="IPR006626">
    <property type="entry name" value="PbH1"/>
</dbReference>
<dbReference type="SMART" id="SM00710">
    <property type="entry name" value="PbH1"/>
    <property type="match status" value="6"/>
</dbReference>
<dbReference type="CDD" id="cd14251">
    <property type="entry name" value="PL-6"/>
    <property type="match status" value="1"/>
</dbReference>
<evidence type="ECO:0000313" key="2">
    <source>
        <dbReference type="Proteomes" id="UP000092164"/>
    </source>
</evidence>
<evidence type="ECO:0000313" key="1">
    <source>
        <dbReference type="EMBL" id="OBR35205.1"/>
    </source>
</evidence>
<keyword evidence="2" id="KW-1185">Reference proteome</keyword>